<dbReference type="HAMAP" id="MF_01228">
    <property type="entry name" value="Met_tRNA_synth_type2"/>
    <property type="match status" value="1"/>
</dbReference>
<dbReference type="Gene3D" id="3.40.50.620">
    <property type="entry name" value="HUPs"/>
    <property type="match status" value="1"/>
</dbReference>
<evidence type="ECO:0000259" key="12">
    <source>
        <dbReference type="Pfam" id="PF19303"/>
    </source>
</evidence>
<gene>
    <name evidence="10 13" type="primary">metG</name>
    <name evidence="13" type="ORF">BHV28_09190</name>
</gene>
<reference evidence="13 14" key="1">
    <citation type="journal article" date="2010" name="Science">
        <title>Genomic comparison of the ants Camponotus floridanus and Harpegnathos saltator.</title>
        <authorList>
            <person name="Bonasio R."/>
            <person name="Zhang G."/>
            <person name="Ye C."/>
            <person name="Mutti N.S."/>
            <person name="Fang X."/>
            <person name="Qin N."/>
            <person name="Donahue G."/>
            <person name="Yang P."/>
            <person name="Li Q."/>
            <person name="Li C."/>
            <person name="Zhang P."/>
            <person name="Huang Z."/>
            <person name="Berger S.L."/>
            <person name="Reinberg D."/>
            <person name="Wang J."/>
            <person name="Liebig J."/>
        </authorList>
    </citation>
    <scope>NUCLEOTIDE SEQUENCE [LARGE SCALE GENOMIC DNA]</scope>
    <source>
        <strain evidence="13 14">Hsal</strain>
    </source>
</reference>
<evidence type="ECO:0000256" key="3">
    <source>
        <dbReference type="ARBA" id="ARBA00022490"/>
    </source>
</evidence>
<dbReference type="PANTHER" id="PTHR43326">
    <property type="entry name" value="METHIONYL-TRNA SYNTHETASE"/>
    <property type="match status" value="1"/>
</dbReference>
<feature type="short sequence motif" description="'HIGH' region" evidence="10">
    <location>
        <begin position="12"/>
        <end position="22"/>
    </location>
</feature>
<keyword evidence="7 10" id="KW-0648">Protein biosynthesis</keyword>
<evidence type="ECO:0000256" key="6">
    <source>
        <dbReference type="ARBA" id="ARBA00022840"/>
    </source>
</evidence>
<dbReference type="InterPro" id="IPR014758">
    <property type="entry name" value="Met-tRNA_synth"/>
</dbReference>
<feature type="short sequence motif" description="'KMSKS' region" evidence="10">
    <location>
        <begin position="300"/>
        <end position="304"/>
    </location>
</feature>
<dbReference type="Gene3D" id="1.10.730.10">
    <property type="entry name" value="Isoleucyl-tRNA Synthetase, Domain 1"/>
    <property type="match status" value="1"/>
</dbReference>
<evidence type="ECO:0000256" key="9">
    <source>
        <dbReference type="ARBA" id="ARBA00047364"/>
    </source>
</evidence>
<dbReference type="InterPro" id="IPR001412">
    <property type="entry name" value="aa-tRNA-synth_I_CS"/>
</dbReference>
<evidence type="ECO:0000256" key="5">
    <source>
        <dbReference type="ARBA" id="ARBA00022741"/>
    </source>
</evidence>
<evidence type="ECO:0000256" key="1">
    <source>
        <dbReference type="ARBA" id="ARBA00003314"/>
    </source>
</evidence>
<feature type="domain" description="Methionyl-tRNA synthetase anticodon-binding" evidence="12">
    <location>
        <begin position="375"/>
        <end position="507"/>
    </location>
</feature>
<keyword evidence="3 10" id="KW-0963">Cytoplasm</keyword>
<name>A0A1U9JUQ5_9HYPH</name>
<dbReference type="EMBL" id="CP017315">
    <property type="protein sequence ID" value="AQS41615.1"/>
    <property type="molecule type" value="Genomic_DNA"/>
</dbReference>
<feature type="domain" description="Methionyl/Leucyl tRNA synthetase" evidence="11">
    <location>
        <begin position="154"/>
        <end position="363"/>
    </location>
</feature>
<dbReference type="GO" id="GO:0005737">
    <property type="term" value="C:cytoplasm"/>
    <property type="evidence" value="ECO:0007669"/>
    <property type="project" value="UniProtKB-SubCell"/>
</dbReference>
<comment type="subcellular location">
    <subcellularLocation>
        <location evidence="2 10">Cytoplasm</location>
    </subcellularLocation>
</comment>
<keyword evidence="6 10" id="KW-0067">ATP-binding</keyword>
<comment type="similarity">
    <text evidence="10">Belongs to the class-I aminoacyl-tRNA synthetase family. MetG type 2B subfamily.</text>
</comment>
<dbReference type="STRING" id="1902579.BHV28_09190"/>
<dbReference type="PROSITE" id="PS00178">
    <property type="entry name" value="AA_TRNA_LIGASE_I"/>
    <property type="match status" value="1"/>
</dbReference>
<dbReference type="SUPFAM" id="SSF47323">
    <property type="entry name" value="Anticodon-binding domain of a subclass of class I aminoacyl-tRNA synthetases"/>
    <property type="match status" value="1"/>
</dbReference>
<dbReference type="InterPro" id="IPR041872">
    <property type="entry name" value="Anticodon_Met"/>
</dbReference>
<dbReference type="PANTHER" id="PTHR43326:SF1">
    <property type="entry name" value="METHIONINE--TRNA LIGASE, MITOCHONDRIAL"/>
    <property type="match status" value="1"/>
</dbReference>
<dbReference type="Proteomes" id="UP000188912">
    <property type="component" value="Chromosome"/>
</dbReference>
<feature type="domain" description="Methionyl/Leucyl tRNA synthetase" evidence="11">
    <location>
        <begin position="6"/>
        <end position="138"/>
    </location>
</feature>
<reference evidence="13 14" key="2">
    <citation type="journal article" date="2016" name="Sci. Rep.">
        <title>The genome of Rhizobiales bacteria in predatory ants reveals urease gene functions but no genes for nitrogen fixation.</title>
        <authorList>
            <person name="Neuvonen M.M."/>
            <person name="Tamarit D."/>
            <person name="Naslund K."/>
            <person name="Liebig J."/>
            <person name="Feldhaar H."/>
            <person name="Moran N.A."/>
            <person name="Guy L."/>
            <person name="Andersson S.G."/>
        </authorList>
    </citation>
    <scope>NUCLEOTIDE SEQUENCE [LARGE SCALE GENOMIC DNA]</scope>
    <source>
        <strain evidence="13 14">Hsal</strain>
    </source>
</reference>
<dbReference type="GO" id="GO:0006431">
    <property type="term" value="P:methionyl-tRNA aminoacylation"/>
    <property type="evidence" value="ECO:0007669"/>
    <property type="project" value="UniProtKB-UniRule"/>
</dbReference>
<keyword evidence="8 10" id="KW-0030">Aminoacyl-tRNA synthetase</keyword>
<dbReference type="PRINTS" id="PR01041">
    <property type="entry name" value="TRNASYNTHMET"/>
</dbReference>
<comment type="subunit">
    <text evidence="10">Monomer.</text>
</comment>
<evidence type="ECO:0000256" key="8">
    <source>
        <dbReference type="ARBA" id="ARBA00023146"/>
    </source>
</evidence>
<dbReference type="SUPFAM" id="SSF52374">
    <property type="entry name" value="Nucleotidylyl transferase"/>
    <property type="match status" value="1"/>
</dbReference>
<dbReference type="FunFam" id="2.170.220.10:FF:000001">
    <property type="entry name" value="methionine--tRNA ligase, mitochondrial"/>
    <property type="match status" value="1"/>
</dbReference>
<dbReference type="InterPro" id="IPR009080">
    <property type="entry name" value="tRNAsynth_Ia_anticodon-bd"/>
</dbReference>
<accession>A0A1U9JUQ5</accession>
<dbReference type="GO" id="GO:0005524">
    <property type="term" value="F:ATP binding"/>
    <property type="evidence" value="ECO:0007669"/>
    <property type="project" value="UniProtKB-UniRule"/>
</dbReference>
<dbReference type="EC" id="6.1.1.10" evidence="10"/>
<organism evidence="13 14">
    <name type="scientific">Candidatus Tokpelaia hoelldobleri</name>
    <dbReference type="NCBI Taxonomy" id="1902579"/>
    <lineage>
        <taxon>Bacteria</taxon>
        <taxon>Pseudomonadati</taxon>
        <taxon>Pseudomonadota</taxon>
        <taxon>Alphaproteobacteria</taxon>
        <taxon>Hyphomicrobiales</taxon>
        <taxon>Candidatus Tokpelaia</taxon>
    </lineage>
</organism>
<comment type="caution">
    <text evidence="10">Lacks conserved residue(s) required for the propagation of feature annotation.</text>
</comment>
<dbReference type="GO" id="GO:0004825">
    <property type="term" value="F:methionine-tRNA ligase activity"/>
    <property type="evidence" value="ECO:0007669"/>
    <property type="project" value="UniProtKB-UniRule"/>
</dbReference>
<evidence type="ECO:0000256" key="7">
    <source>
        <dbReference type="ARBA" id="ARBA00022917"/>
    </source>
</evidence>
<dbReference type="NCBIfam" id="TIGR00398">
    <property type="entry name" value="metG"/>
    <property type="match status" value="1"/>
</dbReference>
<comment type="catalytic activity">
    <reaction evidence="9 10">
        <text>tRNA(Met) + L-methionine + ATP = L-methionyl-tRNA(Met) + AMP + diphosphate</text>
        <dbReference type="Rhea" id="RHEA:13481"/>
        <dbReference type="Rhea" id="RHEA-COMP:9667"/>
        <dbReference type="Rhea" id="RHEA-COMP:9698"/>
        <dbReference type="ChEBI" id="CHEBI:30616"/>
        <dbReference type="ChEBI" id="CHEBI:33019"/>
        <dbReference type="ChEBI" id="CHEBI:57844"/>
        <dbReference type="ChEBI" id="CHEBI:78442"/>
        <dbReference type="ChEBI" id="CHEBI:78530"/>
        <dbReference type="ChEBI" id="CHEBI:456215"/>
        <dbReference type="EC" id="6.1.1.10"/>
    </reaction>
</comment>
<dbReference type="CDD" id="cd00814">
    <property type="entry name" value="MetRS_core"/>
    <property type="match status" value="1"/>
</dbReference>
<dbReference type="KEGG" id="thd:BHV28_09190"/>
<proteinExistence type="inferred from homology"/>
<keyword evidence="5 10" id="KW-0547">Nucleotide-binding</keyword>
<keyword evidence="4 10" id="KW-0436">Ligase</keyword>
<dbReference type="Pfam" id="PF09334">
    <property type="entry name" value="tRNA-synt_1g"/>
    <property type="match status" value="2"/>
</dbReference>
<evidence type="ECO:0000256" key="10">
    <source>
        <dbReference type="HAMAP-Rule" id="MF_01228"/>
    </source>
</evidence>
<evidence type="ECO:0000313" key="13">
    <source>
        <dbReference type="EMBL" id="AQS41615.1"/>
    </source>
</evidence>
<dbReference type="InterPro" id="IPR023457">
    <property type="entry name" value="Met-tRNA_synth_2"/>
</dbReference>
<evidence type="ECO:0000259" key="11">
    <source>
        <dbReference type="Pfam" id="PF09334"/>
    </source>
</evidence>
<dbReference type="Gene3D" id="2.170.220.10">
    <property type="match status" value="1"/>
</dbReference>
<dbReference type="NCBIfam" id="NF008900">
    <property type="entry name" value="PRK12267.1"/>
    <property type="match status" value="1"/>
</dbReference>
<keyword evidence="14" id="KW-1185">Reference proteome</keyword>
<comment type="function">
    <text evidence="1 10">Is required not only for elongation of protein synthesis but also for the initiation of all mRNA translation through initiator tRNA(fMet) aminoacylation.</text>
</comment>
<dbReference type="AlphaFoldDB" id="A0A1U9JUQ5"/>
<protein>
    <recommendedName>
        <fullName evidence="10">Methionine--tRNA ligase</fullName>
        <ecNumber evidence="10">6.1.1.10</ecNumber>
    </recommendedName>
    <alternativeName>
        <fullName evidence="10">Methionyl-tRNA synthetase</fullName>
        <shortName evidence="10">MetRS</shortName>
    </alternativeName>
</protein>
<dbReference type="InterPro" id="IPR015413">
    <property type="entry name" value="Methionyl/Leucyl_tRNA_Synth"/>
</dbReference>
<dbReference type="InterPro" id="IPR014729">
    <property type="entry name" value="Rossmann-like_a/b/a_fold"/>
</dbReference>
<evidence type="ECO:0000256" key="4">
    <source>
        <dbReference type="ARBA" id="ARBA00022598"/>
    </source>
</evidence>
<evidence type="ECO:0000313" key="14">
    <source>
        <dbReference type="Proteomes" id="UP000188912"/>
    </source>
</evidence>
<dbReference type="CDD" id="cd07957">
    <property type="entry name" value="Anticodon_Ia_Met"/>
    <property type="match status" value="1"/>
</dbReference>
<evidence type="ECO:0000256" key="2">
    <source>
        <dbReference type="ARBA" id="ARBA00004496"/>
    </source>
</evidence>
<dbReference type="Pfam" id="PF19303">
    <property type="entry name" value="Anticodon_3"/>
    <property type="match status" value="1"/>
</dbReference>
<dbReference type="InterPro" id="IPR033911">
    <property type="entry name" value="MetRS_core"/>
</dbReference>
<sequence>MDDKFYITTPIFYPNGTPHIGHAYTSIAADVMARFQRADGKGVFFLSGTDEHGLKMQQTAAGEGVTPQALADRNSAIFQDMLRVLNVSVDDFIRTTEKRHYDACQALWKRMEAAGDIYLDRYEGWYSVRQEAYYDEKDTEVGEDGIRREKEVGSPVEWNEEESYFFRLSGYQDKLLDYYEKHPDFIGPNERRNEIISFVRSGLRDLSISRTTFDWGIPVPGDEKHVMYVWVDALTSYLTATGFPEENAPRHSFWPANMHLIGKDIVRFHAIYWPAFLMAAGLPLPERVFAHGFLLNRGEKMSKSVGNVVDPFAMVEHFGLDQMRYFFLREVSFGQDGSYSHEAIANRINADLANDLGNLAQRSLSMIAKNCEGKVPEPATFAPQDKALLQKAADALQSARRSMAVQAPHQALAAIFAVIADANRYFATEEPWALRKNDPVRFATVLYVTAEILRRTGIMLLPFIPQSAEKLLDLLGVAADRRMLADVTAGRLEAGAVLPAPQAIFPRYIMSEDESAPC</sequence>